<evidence type="ECO:0000256" key="2">
    <source>
        <dbReference type="ARBA" id="ARBA00022723"/>
    </source>
</evidence>
<evidence type="ECO:0000256" key="1">
    <source>
        <dbReference type="ARBA" id="ARBA00022714"/>
    </source>
</evidence>
<feature type="domain" description="Iron-binding zinc finger CDGSH type" evidence="5">
    <location>
        <begin position="171"/>
        <end position="214"/>
    </location>
</feature>
<dbReference type="Proteomes" id="UP000443423">
    <property type="component" value="Unassembled WGS sequence"/>
</dbReference>
<organism evidence="6 7">
    <name type="scientific">Haloferax marinum</name>
    <dbReference type="NCBI Taxonomy" id="2666143"/>
    <lineage>
        <taxon>Archaea</taxon>
        <taxon>Methanobacteriati</taxon>
        <taxon>Methanobacteriota</taxon>
        <taxon>Stenosarchaea group</taxon>
        <taxon>Halobacteria</taxon>
        <taxon>Halobacteriales</taxon>
        <taxon>Haloferacaceae</taxon>
        <taxon>Haloferax</taxon>
    </lineage>
</organism>
<dbReference type="SUPFAM" id="SSF54862">
    <property type="entry name" value="4Fe-4S ferredoxins"/>
    <property type="match status" value="1"/>
</dbReference>
<keyword evidence="4" id="KW-0411">Iron-sulfur</keyword>
<keyword evidence="1" id="KW-0001">2Fe-2S</keyword>
<dbReference type="PANTHER" id="PTHR46491:SF3">
    <property type="entry name" value="CDGSH IRON-SULFUR DOMAIN-CONTAINING PROTEIN 3, MITOCHONDRIAL"/>
    <property type="match status" value="1"/>
</dbReference>
<comment type="caution">
    <text evidence="6">The sequence shown here is derived from an EMBL/GenBank/DDBJ whole genome shotgun (WGS) entry which is preliminary data.</text>
</comment>
<name>A0A6A8G7R7_9EURY</name>
<dbReference type="InterPro" id="IPR042216">
    <property type="entry name" value="MitoNEET_CISD"/>
</dbReference>
<sequence>MEQDVHEYEGSDVTVQYDVKRCIHARECVKGLPTVFDPDERPWIRPDNADADDLAAVITKCPTGALHFERKDGGWEETPPNENTVEVSHDGPLYVRGDVEITDEDETVLLSDTRIALCRCGASANKPLCDNSHLDVDFEAPGTVSEGHESDGSTDRELSVIPTHDGPLHVEGAFEIVGQDDGSSYHAGDAWLCRCGGSQNKPFCDNTHVKIGFRTDDD</sequence>
<dbReference type="Gene3D" id="3.30.70.20">
    <property type="match status" value="1"/>
</dbReference>
<keyword evidence="3" id="KW-0408">Iron</keyword>
<dbReference type="Gene3D" id="3.40.5.90">
    <property type="entry name" value="CDGSH iron-sulfur domain, mitoNEET-type"/>
    <property type="match status" value="2"/>
</dbReference>
<evidence type="ECO:0000256" key="3">
    <source>
        <dbReference type="ARBA" id="ARBA00023004"/>
    </source>
</evidence>
<dbReference type="EMBL" id="WKJQ01000001">
    <property type="protein sequence ID" value="MRW96907.1"/>
    <property type="molecule type" value="Genomic_DNA"/>
</dbReference>
<dbReference type="RefSeq" id="WP_151111741.1">
    <property type="nucleotide sequence ID" value="NZ_WKJQ01000001.1"/>
</dbReference>
<dbReference type="InterPro" id="IPR010693">
    <property type="entry name" value="Divergent_4Fe-4S_mono-cluster"/>
</dbReference>
<gene>
    <name evidence="6" type="ORF">GJR99_10020</name>
</gene>
<dbReference type="AlphaFoldDB" id="A0A6A8G7R7"/>
<keyword evidence="2" id="KW-0479">Metal-binding</keyword>
<dbReference type="PANTHER" id="PTHR46491">
    <property type="entry name" value="CDGSH IRON SULFUR DOMAIN PROTEIN HOMOLOG"/>
    <property type="match status" value="1"/>
</dbReference>
<dbReference type="GO" id="GO:0005737">
    <property type="term" value="C:cytoplasm"/>
    <property type="evidence" value="ECO:0007669"/>
    <property type="project" value="UniProtKB-ARBA"/>
</dbReference>
<dbReference type="InterPro" id="IPR018967">
    <property type="entry name" value="FeS-contain_CDGSH-typ"/>
</dbReference>
<accession>A0A6A8G7R7</accession>
<dbReference type="InterPro" id="IPR052950">
    <property type="entry name" value="CISD"/>
</dbReference>
<protein>
    <recommendedName>
        <fullName evidence="5">Iron-binding zinc finger CDGSH type domain-containing protein</fullName>
    </recommendedName>
</protein>
<dbReference type="OrthoDB" id="5781at2157"/>
<dbReference type="GO" id="GO:0051537">
    <property type="term" value="F:2 iron, 2 sulfur cluster binding"/>
    <property type="evidence" value="ECO:0007669"/>
    <property type="project" value="UniProtKB-KW"/>
</dbReference>
<dbReference type="Pfam" id="PF09360">
    <property type="entry name" value="zf-CDGSH"/>
    <property type="match status" value="2"/>
</dbReference>
<proteinExistence type="predicted"/>
<dbReference type="SMART" id="SM00704">
    <property type="entry name" value="ZnF_CDGSH"/>
    <property type="match status" value="2"/>
</dbReference>
<dbReference type="GO" id="GO:0046872">
    <property type="term" value="F:metal ion binding"/>
    <property type="evidence" value="ECO:0007669"/>
    <property type="project" value="UniProtKB-KW"/>
</dbReference>
<evidence type="ECO:0000313" key="7">
    <source>
        <dbReference type="Proteomes" id="UP000443423"/>
    </source>
</evidence>
<dbReference type="Pfam" id="PF06902">
    <property type="entry name" value="Fer4_19"/>
    <property type="match status" value="1"/>
</dbReference>
<feature type="domain" description="Iron-binding zinc finger CDGSH type" evidence="5">
    <location>
        <begin position="96"/>
        <end position="139"/>
    </location>
</feature>
<evidence type="ECO:0000256" key="4">
    <source>
        <dbReference type="ARBA" id="ARBA00023014"/>
    </source>
</evidence>
<evidence type="ECO:0000313" key="6">
    <source>
        <dbReference type="EMBL" id="MRW96907.1"/>
    </source>
</evidence>
<keyword evidence="7" id="KW-1185">Reference proteome</keyword>
<reference evidence="6 7" key="1">
    <citation type="submission" date="2019-11" db="EMBL/GenBank/DDBJ databases">
        <title>Whole genome sequence of Haloferax sp. MBLA0078.</title>
        <authorList>
            <person name="Seo M.-J."/>
            <person name="Cho E.-S."/>
        </authorList>
    </citation>
    <scope>NUCLEOTIDE SEQUENCE [LARGE SCALE GENOMIC DNA]</scope>
    <source>
        <strain evidence="6 7">MBLA0078</strain>
    </source>
</reference>
<evidence type="ECO:0000259" key="5">
    <source>
        <dbReference type="SMART" id="SM00704"/>
    </source>
</evidence>